<evidence type="ECO:0000313" key="2">
    <source>
        <dbReference type="EMBL" id="PPR87552.1"/>
    </source>
</evidence>
<sequence>MLQVIPVPPLSNHPGPPLLEQEPPAPWALGRAGASGTIGNLGRRWCRSIRTLLLGRAGALDAQLGNLGHQWSLGNHRQLRSPVVREPQAPSATKALGRAGASGTIGNLGPWSCGSLGHHRHLGAMMCGSLGHCRQPRPLVVREPRAPSAPWCLDALGRAGASATIGPWSCGSLGHHRHLGGSDVREPRWLGGAGASDTIGNLVLGCAGASGTHRHLGAWDRSAAPRRAPPSEPRWGASSPPWGSGRPATTHHGGESVAGGGGRGDNFPAGQARAYRNVANDSRTKFLISGKDLLGWLMHCYGLELGLPILPHHVRDTLCLPSRRPIGLLALLSPCLHSKLPVTPVPSPFDGNGLLGGAPCYLHRTVEPHSSSLNPFVLIEPKGCDRNPVLHT</sequence>
<dbReference type="OrthoDB" id="10624768at2759"/>
<feature type="compositionally biased region" description="Pro residues" evidence="1">
    <location>
        <begin position="1"/>
        <end position="17"/>
    </location>
</feature>
<feature type="region of interest" description="Disordered" evidence="1">
    <location>
        <begin position="1"/>
        <end position="23"/>
    </location>
</feature>
<name>A0A2P5W8Z6_GOSBA</name>
<organism evidence="2 3">
    <name type="scientific">Gossypium barbadense</name>
    <name type="common">Sea Island cotton</name>
    <name type="synonym">Hibiscus barbadensis</name>
    <dbReference type="NCBI Taxonomy" id="3634"/>
    <lineage>
        <taxon>Eukaryota</taxon>
        <taxon>Viridiplantae</taxon>
        <taxon>Streptophyta</taxon>
        <taxon>Embryophyta</taxon>
        <taxon>Tracheophyta</taxon>
        <taxon>Spermatophyta</taxon>
        <taxon>Magnoliopsida</taxon>
        <taxon>eudicotyledons</taxon>
        <taxon>Gunneridae</taxon>
        <taxon>Pentapetalae</taxon>
        <taxon>rosids</taxon>
        <taxon>malvids</taxon>
        <taxon>Malvales</taxon>
        <taxon>Malvaceae</taxon>
        <taxon>Malvoideae</taxon>
        <taxon>Gossypium</taxon>
    </lineage>
</organism>
<protein>
    <submittedName>
        <fullName evidence="2">Uncharacterized protein</fullName>
    </submittedName>
</protein>
<evidence type="ECO:0000313" key="3">
    <source>
        <dbReference type="Proteomes" id="UP000239757"/>
    </source>
</evidence>
<dbReference type="EMBL" id="KZ668540">
    <property type="protein sequence ID" value="PPR87552.1"/>
    <property type="molecule type" value="Genomic_DNA"/>
</dbReference>
<feature type="region of interest" description="Disordered" evidence="1">
    <location>
        <begin position="222"/>
        <end position="269"/>
    </location>
</feature>
<gene>
    <name evidence="2" type="ORF">GOBAR_AA33150</name>
</gene>
<accession>A0A2P5W8Z6</accession>
<evidence type="ECO:0000256" key="1">
    <source>
        <dbReference type="SAM" id="MobiDB-lite"/>
    </source>
</evidence>
<dbReference type="AlphaFoldDB" id="A0A2P5W8Z6"/>
<proteinExistence type="predicted"/>
<dbReference type="Proteomes" id="UP000239757">
    <property type="component" value="Unassembled WGS sequence"/>
</dbReference>
<reference evidence="2 3" key="1">
    <citation type="submission" date="2015-01" db="EMBL/GenBank/DDBJ databases">
        <title>Genome of allotetraploid Gossypium barbadense reveals genomic plasticity and fiber elongation in cotton evolution.</title>
        <authorList>
            <person name="Chen X."/>
            <person name="Liu X."/>
            <person name="Zhao B."/>
            <person name="Zheng H."/>
            <person name="Hu Y."/>
            <person name="Lu G."/>
            <person name="Yang C."/>
            <person name="Chen J."/>
            <person name="Shan C."/>
            <person name="Zhang L."/>
            <person name="Zhou Y."/>
            <person name="Wang L."/>
            <person name="Guo W."/>
            <person name="Bai Y."/>
            <person name="Ruan J."/>
            <person name="Shangguan X."/>
            <person name="Mao Y."/>
            <person name="Jiang J."/>
            <person name="Zhu Y."/>
            <person name="Lei J."/>
            <person name="Kang H."/>
            <person name="Chen S."/>
            <person name="He X."/>
            <person name="Wang R."/>
            <person name="Wang Y."/>
            <person name="Chen J."/>
            <person name="Wang L."/>
            <person name="Yu S."/>
            <person name="Wang B."/>
            <person name="Wei J."/>
            <person name="Song S."/>
            <person name="Lu X."/>
            <person name="Gao Z."/>
            <person name="Gu W."/>
            <person name="Deng X."/>
            <person name="Ma D."/>
            <person name="Wang S."/>
            <person name="Liang W."/>
            <person name="Fang L."/>
            <person name="Cai C."/>
            <person name="Zhu X."/>
            <person name="Zhou B."/>
            <person name="Zhang Y."/>
            <person name="Chen Z."/>
            <person name="Xu S."/>
            <person name="Zhu R."/>
            <person name="Wang S."/>
            <person name="Zhang T."/>
            <person name="Zhao G."/>
        </authorList>
    </citation>
    <scope>NUCLEOTIDE SEQUENCE [LARGE SCALE GENOMIC DNA]</scope>
    <source>
        <strain evidence="3">cv. Xinhai21</strain>
        <tissue evidence="2">Leaf</tissue>
    </source>
</reference>